<evidence type="ECO:0000313" key="2">
    <source>
        <dbReference type="Proteomes" id="UP000729701"/>
    </source>
</evidence>
<dbReference type="Proteomes" id="UP000729701">
    <property type="component" value="Unassembled WGS sequence"/>
</dbReference>
<protein>
    <submittedName>
        <fullName evidence="1">Uncharacterized protein</fullName>
    </submittedName>
</protein>
<gene>
    <name evidence="1" type="ORF">KME60_13510</name>
</gene>
<reference evidence="1" key="1">
    <citation type="submission" date="2021-05" db="EMBL/GenBank/DDBJ databases">
        <authorList>
            <person name="Pietrasiak N."/>
            <person name="Ward R."/>
            <person name="Stajich J.E."/>
            <person name="Kurbessoian T."/>
        </authorList>
    </citation>
    <scope>NUCLEOTIDE SEQUENCE</scope>
    <source>
        <strain evidence="1">GSE-NOS-MK-12-04C</strain>
    </source>
</reference>
<dbReference type="AlphaFoldDB" id="A0A951QM63"/>
<evidence type="ECO:0000313" key="1">
    <source>
        <dbReference type="EMBL" id="MBW4668406.1"/>
    </source>
</evidence>
<dbReference type="EMBL" id="JAHHGZ010000012">
    <property type="protein sequence ID" value="MBW4668406.1"/>
    <property type="molecule type" value="Genomic_DNA"/>
</dbReference>
<accession>A0A951QM63</accession>
<sequence>MENSCPTTCPNRRRNGIHLRFSKRSIHLDPFEFLLWALLFLPVGATIQESWSGKVKFDESIRRIGVISALGTLIRTSPTEQIYNFLSKFNIGGAKE</sequence>
<organism evidence="1 2">
    <name type="scientific">Cyanomargarita calcarea GSE-NOS-MK-12-04C</name>
    <dbReference type="NCBI Taxonomy" id="2839659"/>
    <lineage>
        <taxon>Bacteria</taxon>
        <taxon>Bacillati</taxon>
        <taxon>Cyanobacteriota</taxon>
        <taxon>Cyanophyceae</taxon>
        <taxon>Nostocales</taxon>
        <taxon>Cyanomargaritaceae</taxon>
        <taxon>Cyanomargarita</taxon>
    </lineage>
</organism>
<name>A0A951QM63_9CYAN</name>
<reference evidence="1" key="2">
    <citation type="journal article" date="2022" name="Microbiol. Resour. Announc.">
        <title>Metagenome Sequencing to Explore Phylogenomics of Terrestrial Cyanobacteria.</title>
        <authorList>
            <person name="Ward R.D."/>
            <person name="Stajich J.E."/>
            <person name="Johansen J.R."/>
            <person name="Huntemann M."/>
            <person name="Clum A."/>
            <person name="Foster B."/>
            <person name="Foster B."/>
            <person name="Roux S."/>
            <person name="Palaniappan K."/>
            <person name="Varghese N."/>
            <person name="Mukherjee S."/>
            <person name="Reddy T.B.K."/>
            <person name="Daum C."/>
            <person name="Copeland A."/>
            <person name="Chen I.A."/>
            <person name="Ivanova N.N."/>
            <person name="Kyrpides N.C."/>
            <person name="Shapiro N."/>
            <person name="Eloe-Fadrosh E.A."/>
            <person name="Pietrasiak N."/>
        </authorList>
    </citation>
    <scope>NUCLEOTIDE SEQUENCE</scope>
    <source>
        <strain evidence="1">GSE-NOS-MK-12-04C</strain>
    </source>
</reference>
<comment type="caution">
    <text evidence="1">The sequence shown here is derived from an EMBL/GenBank/DDBJ whole genome shotgun (WGS) entry which is preliminary data.</text>
</comment>
<proteinExistence type="predicted"/>